<name>A0A0N4XWB2_NIPBR</name>
<dbReference type="Proteomes" id="UP000271162">
    <property type="component" value="Unassembled WGS sequence"/>
</dbReference>
<reference evidence="1 2" key="2">
    <citation type="submission" date="2018-11" db="EMBL/GenBank/DDBJ databases">
        <authorList>
            <consortium name="Pathogen Informatics"/>
        </authorList>
    </citation>
    <scope>NUCLEOTIDE SEQUENCE [LARGE SCALE GENOMIC DNA]</scope>
</reference>
<dbReference type="STRING" id="27835.A0A0N4XWB2"/>
<reference evidence="3" key="1">
    <citation type="submission" date="2017-02" db="UniProtKB">
        <authorList>
            <consortium name="WormBaseParasite"/>
        </authorList>
    </citation>
    <scope>IDENTIFICATION</scope>
</reference>
<evidence type="ECO:0000313" key="1">
    <source>
        <dbReference type="EMBL" id="VDL70757.1"/>
    </source>
</evidence>
<dbReference type="WBParaSite" id="NBR_0000716701-mRNA-1">
    <property type="protein sequence ID" value="NBR_0000716701-mRNA-1"/>
    <property type="gene ID" value="NBR_0000716701"/>
</dbReference>
<keyword evidence="2" id="KW-1185">Reference proteome</keyword>
<sequence length="245" mass="27518">MFLENAENRMEYDDAVAEHQIKDAVESMKKEMDRLNSEQSTDDEDDSIDWTAVCASLNAAAGSNAGNDAGNRGSGRFKRKYLRVIRDDATLIEVLGDDHLQDRAKSIFKTMPSTIKTQGFEAVVRELGKLLANDSTAGRIRALTELRNLKMRPNQEVCDFCITLEKLAMQANPGSHSSERSMELAQILLDNLRHWPEHVHLISALHKIGPDYAYDEVKQLAISMEQSRTMYDPRCGLSKTTGRSN</sequence>
<accession>A0A0N4XWB2</accession>
<dbReference type="EMBL" id="UYSL01019864">
    <property type="protein sequence ID" value="VDL70757.1"/>
    <property type="molecule type" value="Genomic_DNA"/>
</dbReference>
<evidence type="ECO:0000313" key="2">
    <source>
        <dbReference type="Proteomes" id="UP000271162"/>
    </source>
</evidence>
<gene>
    <name evidence="1" type="ORF">NBR_LOCUS7168</name>
</gene>
<organism evidence="3">
    <name type="scientific">Nippostrongylus brasiliensis</name>
    <name type="common">Rat hookworm</name>
    <dbReference type="NCBI Taxonomy" id="27835"/>
    <lineage>
        <taxon>Eukaryota</taxon>
        <taxon>Metazoa</taxon>
        <taxon>Ecdysozoa</taxon>
        <taxon>Nematoda</taxon>
        <taxon>Chromadorea</taxon>
        <taxon>Rhabditida</taxon>
        <taxon>Rhabditina</taxon>
        <taxon>Rhabditomorpha</taxon>
        <taxon>Strongyloidea</taxon>
        <taxon>Heligmosomidae</taxon>
        <taxon>Nippostrongylus</taxon>
    </lineage>
</organism>
<protein>
    <submittedName>
        <fullName evidence="3">TFIIS N-terminal domain-containing protein</fullName>
    </submittedName>
</protein>
<dbReference type="AlphaFoldDB" id="A0A0N4XWB2"/>
<proteinExistence type="predicted"/>
<evidence type="ECO:0000313" key="3">
    <source>
        <dbReference type="WBParaSite" id="NBR_0000716701-mRNA-1"/>
    </source>
</evidence>